<dbReference type="InterPro" id="IPR029033">
    <property type="entry name" value="His_PPase_superfam"/>
</dbReference>
<dbReference type="Pfam" id="PF00328">
    <property type="entry name" value="His_Phos_2"/>
    <property type="match status" value="1"/>
</dbReference>
<sequence length="421" mass="45116">MRLSMLGTMMKTRTRWMLWVVLLVAALGAQARPAPKAAPALQVEKVWMLFRHGVRAPLPGEAAAAALAPQPWPVWDTPPSLLTAHGRTAVERSGDYTRQWLLRDGVLPAQGCPADGTVSIYANTDQRTIVSAQLLADTLAPGCHLQAGHQAEGSDDPLFRPVEAGAVDFDAAAAVASIQRQTGGPGAVLAPYARELRTMQEILGCTERCDFVHMPSSLTPGANGRSLALHGPLDLTSGTAEVFILQYAEGMPLDQVGWGRATPPRIAAVSRLHALLFEIYARPQYMAARAGAPLAHRLLDTLGADDAPRLSVLVASDTHIAALSGLLDLHFHLPGFGRDDAPPGGALVVEQVRDPRNGQRYVRVRYQAQSLDQLRALTPLSLRHPPLLQTLQIPGCSDAATGLCPLPKFQALLQAALQRRG</sequence>
<dbReference type="InterPro" id="IPR000560">
    <property type="entry name" value="His_Pase_clade-2"/>
</dbReference>
<dbReference type="SUPFAM" id="SSF53254">
    <property type="entry name" value="Phosphoglycerate mutase-like"/>
    <property type="match status" value="1"/>
</dbReference>
<dbReference type="PROSITE" id="PS00616">
    <property type="entry name" value="HIS_ACID_PHOSPHAT_1"/>
    <property type="match status" value="1"/>
</dbReference>
<dbReference type="Gene3D" id="3.40.50.1240">
    <property type="entry name" value="Phosphoglycerate mutase-like"/>
    <property type="match status" value="2"/>
</dbReference>
<gene>
    <name evidence="3" type="ORF">NB700_003268</name>
</gene>
<keyword evidence="4" id="KW-1185">Reference proteome</keyword>
<reference evidence="3 4" key="1">
    <citation type="submission" date="2022-06" db="EMBL/GenBank/DDBJ databases">
        <title>Dynamics of rice microbiomes reveals core vertical transmitted seed endophytes.</title>
        <authorList>
            <person name="Liao K."/>
            <person name="Zhang X."/>
        </authorList>
    </citation>
    <scope>NUCLEOTIDE SEQUENCE [LARGE SCALE GENOMIC DNA]</scope>
    <source>
        <strain evidence="3 4">YT10-10-1</strain>
    </source>
</reference>
<dbReference type="InterPro" id="IPR033379">
    <property type="entry name" value="Acid_Pase_AS"/>
</dbReference>
<dbReference type="EMBL" id="JANFWR010000025">
    <property type="protein sequence ID" value="MCW0400712.1"/>
    <property type="molecule type" value="Genomic_DNA"/>
</dbReference>
<evidence type="ECO:0000313" key="4">
    <source>
        <dbReference type="Proteomes" id="UP001320843"/>
    </source>
</evidence>
<comment type="similarity">
    <text evidence="1">Belongs to the histidine acid phosphatase family.</text>
</comment>
<comment type="caution">
    <text evidence="3">The sequence shown here is derived from an EMBL/GenBank/DDBJ whole genome shotgun (WGS) entry which is preliminary data.</text>
</comment>
<name>A0ABT3DZ00_9XANT</name>
<organism evidence="3 4">
    <name type="scientific">Xanthomonas sacchari</name>
    <dbReference type="NCBI Taxonomy" id="56458"/>
    <lineage>
        <taxon>Bacteria</taxon>
        <taxon>Pseudomonadati</taxon>
        <taxon>Pseudomonadota</taxon>
        <taxon>Gammaproteobacteria</taxon>
        <taxon>Lysobacterales</taxon>
        <taxon>Lysobacteraceae</taxon>
        <taxon>Xanthomonas</taxon>
    </lineage>
</organism>
<dbReference type="PANTHER" id="PTHR11567:SF110">
    <property type="entry name" value="2-PHOSPHOXYLOSE PHOSPHATASE 1"/>
    <property type="match status" value="1"/>
</dbReference>
<dbReference type="PANTHER" id="PTHR11567">
    <property type="entry name" value="ACID PHOSPHATASE-RELATED"/>
    <property type="match status" value="1"/>
</dbReference>
<proteinExistence type="inferred from homology"/>
<evidence type="ECO:0000313" key="3">
    <source>
        <dbReference type="EMBL" id="MCW0400712.1"/>
    </source>
</evidence>
<accession>A0ABT3DZ00</accession>
<dbReference type="Proteomes" id="UP001320843">
    <property type="component" value="Unassembled WGS sequence"/>
</dbReference>
<protein>
    <submittedName>
        <fullName evidence="3">Periplasmic AppA protein</fullName>
    </submittedName>
</protein>
<keyword evidence="2" id="KW-0378">Hydrolase</keyword>
<dbReference type="InterPro" id="IPR050645">
    <property type="entry name" value="Histidine_acid_phosphatase"/>
</dbReference>
<evidence type="ECO:0000256" key="2">
    <source>
        <dbReference type="ARBA" id="ARBA00022801"/>
    </source>
</evidence>
<evidence type="ECO:0000256" key="1">
    <source>
        <dbReference type="ARBA" id="ARBA00005375"/>
    </source>
</evidence>